<evidence type="ECO:0000256" key="1">
    <source>
        <dbReference type="ARBA" id="ARBA00009156"/>
    </source>
</evidence>
<evidence type="ECO:0000256" key="4">
    <source>
        <dbReference type="ARBA" id="ARBA00022777"/>
    </source>
</evidence>
<dbReference type="Pfam" id="PF00370">
    <property type="entry name" value="FGGY_N"/>
    <property type="match status" value="1"/>
</dbReference>
<evidence type="ECO:0000256" key="6">
    <source>
        <dbReference type="ARBA" id="ARBA00022840"/>
    </source>
</evidence>
<comment type="caution">
    <text evidence="8">The sequence shown here is derived from an EMBL/GenBank/DDBJ whole genome shotgun (WGS) entry which is preliminary data.</text>
</comment>
<comment type="similarity">
    <text evidence="1">Belongs to the FGGY kinase family.</text>
</comment>
<dbReference type="InterPro" id="IPR018484">
    <property type="entry name" value="FGGY_N"/>
</dbReference>
<keyword evidence="3" id="KW-0547">Nucleotide-binding</keyword>
<keyword evidence="4" id="KW-0418">Kinase</keyword>
<sequence>SKEHKQYYPAPGWLEHDPVEIYTNVKYLLKEVVQIANLDPQDISILSITNQRDTVVVWDKQTGKPLYNAIVWQCRRTSDICIKLKSMGFEKTIKNKTGLMLDPCYSATKIKWILDNVEGARQKAKTGKILAGTVDTWLIWNLTNGKIHATDYTNANNTLLFNIKLLQWDKELLEVFDIPQNILAEVKSSNDIFGTTYKDELFNLEIPISGVIGDSQGALFGEQCFEPGMVKATYGTGSSIMMNTGNKIIQSKKGLVTVIAWGIDSKVEYALERYYRGWKEAVKRVLTDNVVFH</sequence>
<evidence type="ECO:0000256" key="3">
    <source>
        <dbReference type="ARBA" id="ARBA00022741"/>
    </source>
</evidence>
<dbReference type="GO" id="GO:0004370">
    <property type="term" value="F:glycerol kinase activity"/>
    <property type="evidence" value="ECO:0007669"/>
    <property type="project" value="TreeGrafter"/>
</dbReference>
<dbReference type="GO" id="GO:0005829">
    <property type="term" value="C:cytosol"/>
    <property type="evidence" value="ECO:0007669"/>
    <property type="project" value="TreeGrafter"/>
</dbReference>
<keyword evidence="5" id="KW-0319">Glycerol metabolism</keyword>
<dbReference type="SUPFAM" id="SSF53067">
    <property type="entry name" value="Actin-like ATPase domain"/>
    <property type="match status" value="2"/>
</dbReference>
<dbReference type="AlphaFoldDB" id="X1KJ74"/>
<dbReference type="PANTHER" id="PTHR10196:SF69">
    <property type="entry name" value="GLYCEROL KINASE"/>
    <property type="match status" value="1"/>
</dbReference>
<protein>
    <recommendedName>
        <fullName evidence="7">Carbohydrate kinase FGGY N-terminal domain-containing protein</fullName>
    </recommendedName>
</protein>
<dbReference type="PANTHER" id="PTHR10196">
    <property type="entry name" value="SUGAR KINASE"/>
    <property type="match status" value="1"/>
</dbReference>
<gene>
    <name evidence="8" type="ORF">S06H3_08228</name>
</gene>
<dbReference type="InterPro" id="IPR043129">
    <property type="entry name" value="ATPase_NBD"/>
</dbReference>
<dbReference type="Gene3D" id="3.30.420.40">
    <property type="match status" value="2"/>
</dbReference>
<keyword evidence="6" id="KW-0067">ATP-binding</keyword>
<evidence type="ECO:0000313" key="8">
    <source>
        <dbReference type="EMBL" id="GAI07092.1"/>
    </source>
</evidence>
<organism evidence="8">
    <name type="scientific">marine sediment metagenome</name>
    <dbReference type="NCBI Taxonomy" id="412755"/>
    <lineage>
        <taxon>unclassified sequences</taxon>
        <taxon>metagenomes</taxon>
        <taxon>ecological metagenomes</taxon>
    </lineage>
</organism>
<accession>X1KJ74</accession>
<evidence type="ECO:0000256" key="2">
    <source>
        <dbReference type="ARBA" id="ARBA00022679"/>
    </source>
</evidence>
<feature type="domain" description="Carbohydrate kinase FGGY N-terminal" evidence="7">
    <location>
        <begin position="2"/>
        <end position="221"/>
    </location>
</feature>
<dbReference type="EMBL" id="BARV01003444">
    <property type="protein sequence ID" value="GAI07092.1"/>
    <property type="molecule type" value="Genomic_DNA"/>
</dbReference>
<dbReference type="GO" id="GO:0005524">
    <property type="term" value="F:ATP binding"/>
    <property type="evidence" value="ECO:0007669"/>
    <property type="project" value="UniProtKB-KW"/>
</dbReference>
<dbReference type="GO" id="GO:0019563">
    <property type="term" value="P:glycerol catabolic process"/>
    <property type="evidence" value="ECO:0007669"/>
    <property type="project" value="TreeGrafter"/>
</dbReference>
<proteinExistence type="inferred from homology"/>
<evidence type="ECO:0000259" key="7">
    <source>
        <dbReference type="Pfam" id="PF00370"/>
    </source>
</evidence>
<reference evidence="8" key="1">
    <citation type="journal article" date="2014" name="Front. Microbiol.">
        <title>High frequency of phylogenetically diverse reductive dehalogenase-homologous genes in deep subseafloor sedimentary metagenomes.</title>
        <authorList>
            <person name="Kawai M."/>
            <person name="Futagami T."/>
            <person name="Toyoda A."/>
            <person name="Takaki Y."/>
            <person name="Nishi S."/>
            <person name="Hori S."/>
            <person name="Arai W."/>
            <person name="Tsubouchi T."/>
            <person name="Morono Y."/>
            <person name="Uchiyama I."/>
            <person name="Ito T."/>
            <person name="Fujiyama A."/>
            <person name="Inagaki F."/>
            <person name="Takami H."/>
        </authorList>
    </citation>
    <scope>NUCLEOTIDE SEQUENCE</scope>
    <source>
        <strain evidence="8">Expedition CK06-06</strain>
    </source>
</reference>
<evidence type="ECO:0000256" key="5">
    <source>
        <dbReference type="ARBA" id="ARBA00022798"/>
    </source>
</evidence>
<keyword evidence="2" id="KW-0808">Transferase</keyword>
<feature type="non-terminal residue" evidence="8">
    <location>
        <position position="1"/>
    </location>
</feature>
<name>X1KJ74_9ZZZZ</name>
<dbReference type="FunFam" id="3.30.420.40:FF:000008">
    <property type="entry name" value="Glycerol kinase"/>
    <property type="match status" value="1"/>
</dbReference>